<feature type="compositionally biased region" description="Polar residues" evidence="5">
    <location>
        <begin position="258"/>
        <end position="271"/>
    </location>
</feature>
<accession>A0A068WHA5</accession>
<dbReference type="GO" id="GO:0010571">
    <property type="term" value="P:positive regulation of nuclear cell cycle DNA replication"/>
    <property type="evidence" value="ECO:0007669"/>
    <property type="project" value="TreeGrafter"/>
</dbReference>
<feature type="region of interest" description="Disordered" evidence="5">
    <location>
        <begin position="46"/>
        <end position="86"/>
    </location>
</feature>
<evidence type="ECO:0000256" key="3">
    <source>
        <dbReference type="ARBA" id="ARBA00022833"/>
    </source>
</evidence>
<keyword evidence="3" id="KW-0862">Zinc</keyword>
<dbReference type="PROSITE" id="PS01359">
    <property type="entry name" value="ZF_PHD_1"/>
    <property type="match status" value="1"/>
</dbReference>
<dbReference type="SMART" id="SM00249">
    <property type="entry name" value="PHD"/>
    <property type="match status" value="1"/>
</dbReference>
<dbReference type="PROSITE" id="PS51265">
    <property type="entry name" value="ZF_DBF4"/>
    <property type="match status" value="1"/>
</dbReference>
<gene>
    <name evidence="8" type="ORF">EgrG_001056300</name>
</gene>
<dbReference type="InterPro" id="IPR013083">
    <property type="entry name" value="Znf_RING/FYVE/PHD"/>
</dbReference>
<evidence type="ECO:0000259" key="7">
    <source>
        <dbReference type="PROSITE" id="PS51265"/>
    </source>
</evidence>
<protein>
    <submittedName>
        <fullName evidence="8 10">Zinc finger DBF type</fullName>
    </submittedName>
</protein>
<dbReference type="InterPro" id="IPR001965">
    <property type="entry name" value="Znf_PHD"/>
</dbReference>
<dbReference type="InterPro" id="IPR038545">
    <property type="entry name" value="Znf_DBF_sf"/>
</dbReference>
<dbReference type="InterPro" id="IPR019787">
    <property type="entry name" value="Znf_PHD-finger"/>
</dbReference>
<feature type="region of interest" description="Disordered" evidence="5">
    <location>
        <begin position="586"/>
        <end position="606"/>
    </location>
</feature>
<evidence type="ECO:0000256" key="4">
    <source>
        <dbReference type="PROSITE-ProRule" id="PRU00600"/>
    </source>
</evidence>
<reference evidence="10" key="3">
    <citation type="submission" date="2020-10" db="UniProtKB">
        <authorList>
            <consortium name="WormBaseParasite"/>
        </authorList>
    </citation>
    <scope>IDENTIFICATION</scope>
</reference>
<evidence type="ECO:0000313" key="8">
    <source>
        <dbReference type="EMBL" id="CDS17796.1"/>
    </source>
</evidence>
<proteinExistence type="predicted"/>
<dbReference type="WBParaSite" id="EgrG_001056300">
    <property type="protein sequence ID" value="EgrG_001056300"/>
    <property type="gene ID" value="EgrG_001056300"/>
</dbReference>
<feature type="compositionally biased region" description="Polar residues" evidence="5">
    <location>
        <begin position="69"/>
        <end position="81"/>
    </location>
</feature>
<feature type="domain" description="DBF4-type" evidence="7">
    <location>
        <begin position="311"/>
        <end position="360"/>
    </location>
</feature>
<dbReference type="GO" id="GO:0008270">
    <property type="term" value="F:zinc ion binding"/>
    <property type="evidence" value="ECO:0007669"/>
    <property type="project" value="UniProtKB-KW"/>
</dbReference>
<dbReference type="InterPro" id="IPR011011">
    <property type="entry name" value="Znf_FYVE_PHD"/>
</dbReference>
<feature type="compositionally biased region" description="Polar residues" evidence="5">
    <location>
        <begin position="48"/>
        <end position="57"/>
    </location>
</feature>
<evidence type="ECO:0000256" key="5">
    <source>
        <dbReference type="SAM" id="MobiDB-lite"/>
    </source>
</evidence>
<evidence type="ECO:0000256" key="2">
    <source>
        <dbReference type="ARBA" id="ARBA00022771"/>
    </source>
</evidence>
<dbReference type="AlphaFoldDB" id="A0A068WHA5"/>
<dbReference type="InterPro" id="IPR006572">
    <property type="entry name" value="Znf_DBF"/>
</dbReference>
<dbReference type="Pfam" id="PF07535">
    <property type="entry name" value="zf-DBF"/>
    <property type="match status" value="1"/>
</dbReference>
<organism evidence="8">
    <name type="scientific">Echinococcus granulosus</name>
    <name type="common">Hydatid tapeworm</name>
    <dbReference type="NCBI Taxonomy" id="6210"/>
    <lineage>
        <taxon>Eukaryota</taxon>
        <taxon>Metazoa</taxon>
        <taxon>Spiralia</taxon>
        <taxon>Lophotrochozoa</taxon>
        <taxon>Platyhelminthes</taxon>
        <taxon>Cestoda</taxon>
        <taxon>Eucestoda</taxon>
        <taxon>Cyclophyllidea</taxon>
        <taxon>Taeniidae</taxon>
        <taxon>Echinococcus</taxon>
        <taxon>Echinococcus granulosus group</taxon>
    </lineage>
</organism>
<dbReference type="PANTHER" id="PTHR15375:SF26">
    <property type="entry name" value="PROTEIN CHIFFON"/>
    <property type="match status" value="1"/>
</dbReference>
<dbReference type="Pfam" id="PF00628">
    <property type="entry name" value="PHD"/>
    <property type="match status" value="1"/>
</dbReference>
<feature type="compositionally biased region" description="Polar residues" evidence="5">
    <location>
        <begin position="389"/>
        <end position="402"/>
    </location>
</feature>
<evidence type="ECO:0000313" key="9">
    <source>
        <dbReference type="Proteomes" id="UP000492820"/>
    </source>
</evidence>
<dbReference type="GO" id="GO:0043539">
    <property type="term" value="F:protein serine/threonine kinase activator activity"/>
    <property type="evidence" value="ECO:0007669"/>
    <property type="project" value="TreeGrafter"/>
</dbReference>
<dbReference type="SMART" id="SM00586">
    <property type="entry name" value="ZnF_DBF"/>
    <property type="match status" value="1"/>
</dbReference>
<dbReference type="PROSITE" id="PS50016">
    <property type="entry name" value="ZF_PHD_2"/>
    <property type="match status" value="1"/>
</dbReference>
<evidence type="ECO:0000313" key="10">
    <source>
        <dbReference type="WBParaSite" id="EgrG_001056300"/>
    </source>
</evidence>
<sequence length="740" mass="80611">MHFEAGTRPPKNLEEILRILGASISQFFDRKIDYVITNLPKDRWPLQPSLSPGCSSKENVDPRSEKSPLLSTGTHPSSTVENPPLGVTRGRAMLLAVKKASKPSAASSATDQSVPGTRHTHDVLLRAQEFGSKVLTIGVVRKWIRALPEDVKMQLEIGESFFFDSDTTPEQGDPELDRLWLLRPLARPCIKIVDLKARTRPNYMENTNYMECLWRSFMGSPSAAASSVKTPALHDAPQTPTTPAGTCTTPQASVELPPSTNVFTSQRTTGPSKRDPGAKDSPGVSLIRSSYRGFSSCKRRKISTKRSRGALAEPSGYCECCSSHFNNLYAHVTGTYHMNYAENAENFRQLDQLLSELPSIKEVLAKARGAKVLNIAPPPDADAPASPSRQAQKTTLQPTQAAHESIDDAVMDFNALPPLPTPSIPQDREVRDISASQLFSESGERSDIGIMGNLPSSLIVSEAPPTLQSISINAPATYSSLLPPLPLSPSVAPVQHSEQTTIMPFLGGFADGALPQPAATLDLSFESTCRPLYLPRGPPNLHSVLHRSQAPILREPAPSLTSMGLPMTPPRIGTCTVQEIISSVVISSPPNDPSAASLPPPRRDTSPVLKKRFRKCTKCQCVHVPTEVPIQLRLQCGGASPDRTRDTQTRPLPPPCSHFLLPQRSRAQPSKRTRGIAQKTRPKPSFPCAVCGSNVTYKVWSVLCSTCGLWVHANCSKMNPVQIRKLPQSHSWICPTCHVR</sequence>
<dbReference type="GO" id="GO:0031431">
    <property type="term" value="C:Dbf4-dependent protein kinase complex"/>
    <property type="evidence" value="ECO:0007669"/>
    <property type="project" value="TreeGrafter"/>
</dbReference>
<dbReference type="GO" id="GO:0003676">
    <property type="term" value="F:nucleic acid binding"/>
    <property type="evidence" value="ECO:0007669"/>
    <property type="project" value="InterPro"/>
</dbReference>
<dbReference type="PANTHER" id="PTHR15375">
    <property type="entry name" value="ACTIVATOR OF S-PHASE KINASE-RELATED"/>
    <property type="match status" value="1"/>
</dbReference>
<feature type="domain" description="PHD-type" evidence="6">
    <location>
        <begin position="685"/>
        <end position="740"/>
    </location>
</feature>
<keyword evidence="1" id="KW-0479">Metal-binding</keyword>
<dbReference type="OrthoDB" id="21380at2759"/>
<evidence type="ECO:0000259" key="6">
    <source>
        <dbReference type="PROSITE" id="PS50016"/>
    </source>
</evidence>
<feature type="region of interest" description="Disordered" evidence="5">
    <location>
        <begin position="376"/>
        <end position="402"/>
    </location>
</feature>
<dbReference type="SUPFAM" id="SSF57903">
    <property type="entry name" value="FYVE/PHD zinc finger"/>
    <property type="match status" value="1"/>
</dbReference>
<dbReference type="InterPro" id="IPR019786">
    <property type="entry name" value="Zinc_finger_PHD-type_CS"/>
</dbReference>
<dbReference type="Gene3D" id="3.30.40.10">
    <property type="entry name" value="Zinc/RING finger domain, C3HC4 (zinc finger)"/>
    <property type="match status" value="1"/>
</dbReference>
<name>A0A068WHA5_ECHGR</name>
<dbReference type="EMBL" id="LK028577">
    <property type="protein sequence ID" value="CDS17796.1"/>
    <property type="molecule type" value="Genomic_DNA"/>
</dbReference>
<feature type="compositionally biased region" description="Low complexity" evidence="5">
    <location>
        <begin position="236"/>
        <end position="252"/>
    </location>
</feature>
<dbReference type="Gene3D" id="6.10.250.3410">
    <property type="entry name" value="DBF zinc finger"/>
    <property type="match status" value="1"/>
</dbReference>
<evidence type="ECO:0000256" key="1">
    <source>
        <dbReference type="ARBA" id="ARBA00022723"/>
    </source>
</evidence>
<keyword evidence="2 4" id="KW-0863">Zinc-finger</keyword>
<feature type="region of interest" description="Disordered" evidence="5">
    <location>
        <begin position="228"/>
        <end position="285"/>
    </location>
</feature>
<dbReference type="GO" id="GO:1901987">
    <property type="term" value="P:regulation of cell cycle phase transition"/>
    <property type="evidence" value="ECO:0007669"/>
    <property type="project" value="TreeGrafter"/>
</dbReference>
<reference evidence="8 9" key="1">
    <citation type="journal article" date="2013" name="Nature">
        <title>The genomes of four tapeworm species reveal adaptations to parasitism.</title>
        <authorList>
            <person name="Tsai I.J."/>
            <person name="Zarowiecki M."/>
            <person name="Holroyd N."/>
            <person name="Garciarrubio A."/>
            <person name="Sanchez-Flores A."/>
            <person name="Brooks K.L."/>
            <person name="Tracey A."/>
            <person name="Bobes R.J."/>
            <person name="Fragoso G."/>
            <person name="Sciutto E."/>
            <person name="Aslett M."/>
            <person name="Beasley H."/>
            <person name="Bennett H.M."/>
            <person name="Cai J."/>
            <person name="Camicia F."/>
            <person name="Clark R."/>
            <person name="Cucher M."/>
            <person name="De Silva N."/>
            <person name="Day T.A."/>
            <person name="Deplazes P."/>
            <person name="Estrada K."/>
            <person name="Fernandez C."/>
            <person name="Holland P.W."/>
            <person name="Hou J."/>
            <person name="Hu S."/>
            <person name="Huckvale T."/>
            <person name="Hung S.S."/>
            <person name="Kamenetzky L."/>
            <person name="Keane J.A."/>
            <person name="Kiss F."/>
            <person name="Koziol U."/>
            <person name="Lambert O."/>
            <person name="Liu K."/>
            <person name="Luo X."/>
            <person name="Luo Y."/>
            <person name="Macchiaroli N."/>
            <person name="Nichol S."/>
            <person name="Paps J."/>
            <person name="Parkinson J."/>
            <person name="Pouchkina-Stantcheva N."/>
            <person name="Riddiford N."/>
            <person name="Rosenzvit M."/>
            <person name="Salinas G."/>
            <person name="Wasmuth J.D."/>
            <person name="Zamanian M."/>
            <person name="Zheng Y."/>
            <person name="Cai X."/>
            <person name="Soberon X."/>
            <person name="Olson P.D."/>
            <person name="Laclette J.P."/>
            <person name="Brehm K."/>
            <person name="Berriman M."/>
            <person name="Garciarrubio A."/>
            <person name="Bobes R.J."/>
            <person name="Fragoso G."/>
            <person name="Sanchez-Flores A."/>
            <person name="Estrada K."/>
            <person name="Cevallos M.A."/>
            <person name="Morett E."/>
            <person name="Gonzalez V."/>
            <person name="Portillo T."/>
            <person name="Ochoa-Leyva A."/>
            <person name="Jose M.V."/>
            <person name="Sciutto E."/>
            <person name="Landa A."/>
            <person name="Jimenez L."/>
            <person name="Valdes V."/>
            <person name="Carrero J.C."/>
            <person name="Larralde C."/>
            <person name="Morales-Montor J."/>
            <person name="Limon-Lason J."/>
            <person name="Soberon X."/>
            <person name="Laclette J.P."/>
        </authorList>
    </citation>
    <scope>NUCLEOTIDE SEQUENCE [LARGE SCALE GENOMIC DNA]</scope>
</reference>
<dbReference type="InterPro" id="IPR051590">
    <property type="entry name" value="Replication_Regulatory_Kinase"/>
</dbReference>
<dbReference type="FunFam" id="6.10.250.3410:FF:000001">
    <property type="entry name" value="Protein DBF4 homolog A"/>
    <property type="match status" value="1"/>
</dbReference>
<dbReference type="CDD" id="cd15489">
    <property type="entry name" value="PHD_SF"/>
    <property type="match status" value="1"/>
</dbReference>
<dbReference type="Proteomes" id="UP000492820">
    <property type="component" value="Unassembled WGS sequence"/>
</dbReference>
<reference evidence="8" key="2">
    <citation type="submission" date="2014-06" db="EMBL/GenBank/DDBJ databases">
        <authorList>
            <person name="Aslett M."/>
        </authorList>
    </citation>
    <scope>NUCLEOTIDE SEQUENCE</scope>
</reference>